<evidence type="ECO:0000313" key="2">
    <source>
        <dbReference type="EMBL" id="KAK7420223.1"/>
    </source>
</evidence>
<name>A0ABR1HGB4_9HYPO</name>
<feature type="compositionally biased region" description="Basic and acidic residues" evidence="1">
    <location>
        <begin position="1"/>
        <end position="11"/>
    </location>
</feature>
<keyword evidence="3" id="KW-1185">Reference proteome</keyword>
<organism evidence="2 3">
    <name type="scientific">Neonectria punicea</name>
    <dbReference type="NCBI Taxonomy" id="979145"/>
    <lineage>
        <taxon>Eukaryota</taxon>
        <taxon>Fungi</taxon>
        <taxon>Dikarya</taxon>
        <taxon>Ascomycota</taxon>
        <taxon>Pezizomycotina</taxon>
        <taxon>Sordariomycetes</taxon>
        <taxon>Hypocreomycetidae</taxon>
        <taxon>Hypocreales</taxon>
        <taxon>Nectriaceae</taxon>
        <taxon>Neonectria</taxon>
    </lineage>
</organism>
<feature type="region of interest" description="Disordered" evidence="1">
    <location>
        <begin position="533"/>
        <end position="569"/>
    </location>
</feature>
<proteinExistence type="predicted"/>
<evidence type="ECO:0000313" key="3">
    <source>
        <dbReference type="Proteomes" id="UP001498476"/>
    </source>
</evidence>
<sequence length="569" mass="63561">MEPSESHDSSRSGDGSSAFCSSDSPECPPLECNDPGHAEPLPPASPGLATVPEPKPNALKTKYDELTSSLEFEDFSFMGADGSLEMYHVSGENRELLHEYLGETYDVCMVDYQVPLLVLSCEKLDTPVVQRPFIIAGLVAIWKTLEYPHPLDFPGEHAWGPAVRVDPKILELVNFREDIPDKVILYLADHIFPTCDAITVLWDCLVIELPRVSNDEFAKALQTLPIDLEGFPFSLCFHNGSLLGNETGKRAIMPLTHKNNPVVDDTDYVKSDQKFWPGRMLSAIDDQTNETQMVTAGILIQKTIEEKEERRLTCSFHNWEKLAKRHPEKFGTPDDDASHLFRVMQGSNPGTNVGFVSERIGETDIALARLHPDISFENKFMQIEAVPKIFLPGQKVERGDLFVVDSFVTGKQPLFSYGCRYPVKRRVTHDIWTPEGVEGPSPNVAYISLQQNAFVAGTGMWDGMCGSVLLRTKSYRMRGESPESRMKRGEIAGMMHWANLTSKFANTVNQYICYADAFDPLIEDGWTIVHEPELPVENEEGDTALGQQKRKADSGDEVADESSAKKQKV</sequence>
<accession>A0ABR1HGB4</accession>
<gene>
    <name evidence="2" type="ORF">QQX98_002878</name>
</gene>
<dbReference type="Proteomes" id="UP001498476">
    <property type="component" value="Unassembled WGS sequence"/>
</dbReference>
<dbReference type="EMBL" id="JAZAVJ010000031">
    <property type="protein sequence ID" value="KAK7420223.1"/>
    <property type="molecule type" value="Genomic_DNA"/>
</dbReference>
<reference evidence="2 3" key="1">
    <citation type="journal article" date="2025" name="Microbiol. Resour. Announc.">
        <title>Draft genome sequences for Neonectria magnoliae and Neonectria punicea, canker pathogens of Liriodendron tulipifera and Acer saccharum in West Virginia.</title>
        <authorList>
            <person name="Petronek H.M."/>
            <person name="Kasson M.T."/>
            <person name="Metheny A.M."/>
            <person name="Stauder C.M."/>
            <person name="Lovett B."/>
            <person name="Lynch S.C."/>
            <person name="Garnas J.R."/>
            <person name="Kasson L.R."/>
            <person name="Stajich J.E."/>
        </authorList>
    </citation>
    <scope>NUCLEOTIDE SEQUENCE [LARGE SCALE GENOMIC DNA]</scope>
    <source>
        <strain evidence="2 3">NRRL 64653</strain>
    </source>
</reference>
<feature type="compositionally biased region" description="Low complexity" evidence="1">
    <location>
        <begin position="12"/>
        <end position="24"/>
    </location>
</feature>
<protein>
    <submittedName>
        <fullName evidence="2">Uncharacterized protein</fullName>
    </submittedName>
</protein>
<feature type="region of interest" description="Disordered" evidence="1">
    <location>
        <begin position="1"/>
        <end position="56"/>
    </location>
</feature>
<comment type="caution">
    <text evidence="2">The sequence shown here is derived from an EMBL/GenBank/DDBJ whole genome shotgun (WGS) entry which is preliminary data.</text>
</comment>
<evidence type="ECO:0000256" key="1">
    <source>
        <dbReference type="SAM" id="MobiDB-lite"/>
    </source>
</evidence>